<dbReference type="AlphaFoldDB" id="A0A4R0NAH0"/>
<dbReference type="PANTHER" id="PTHR38469">
    <property type="entry name" value="PERIPLASMIC PEPTIDASE SUBFAMILY S1B"/>
    <property type="match status" value="1"/>
</dbReference>
<dbReference type="InterPro" id="IPR043504">
    <property type="entry name" value="Peptidase_S1_PA_chymotrypsin"/>
</dbReference>
<evidence type="ECO:0000256" key="3">
    <source>
        <dbReference type="ARBA" id="ARBA00022670"/>
    </source>
</evidence>
<organism evidence="8 9">
    <name type="scientific">Pedobacter hiemivivus</name>
    <dbReference type="NCBI Taxonomy" id="2530454"/>
    <lineage>
        <taxon>Bacteria</taxon>
        <taxon>Pseudomonadati</taxon>
        <taxon>Bacteroidota</taxon>
        <taxon>Sphingobacteriia</taxon>
        <taxon>Sphingobacteriales</taxon>
        <taxon>Sphingobacteriaceae</taxon>
        <taxon>Pedobacter</taxon>
    </lineage>
</organism>
<accession>A0A4R0NAH0</accession>
<sequence length="726" mass="81462">MNKKTLITSLLTCSLLTVGVLQSGYKPWEEGMFPLSEIHKLDLKKAGLKINQNEIYNPNGTSLVDALVNVGGCTGSFISNQGLIITNHHCAFSAVQLASTPEHDYLTNGFVAATHEQEIEAKGLTCRITDSYEDVSDRILGAVAQITDPSSRLKLINDAMKNIAVEAEKKDPSIQAEVSEMFIGKTYVLFKYKTIQDVRLVYVPNRQVGEYGGETDNWVWPRHTGDFSFMRAYVSPDGKPAKYAKNNIPYTPKKFLKVNPNGTNEEDFVFILGYPGRTFRHRPAQFIEYQQQFVLPYVSNLYDFQNTTMENAGKKDKATEIKLATRIKRNANVLKNYRGKLQGLKGIDLISQKKTEDAALAKFINNNVDVKARYGNLMSDIDNLYKLINGDAKRDLWLTQVYNSTSLLGVSKNINAFKMALDAQPGNQKEAFFNQNKPRLKQFLAGNYEAYDIDADRKIFKKMLMDAAQFSSDQPVNAVAKISNKSTDQEKAIDDVVNNIFGTTKLKDTAYVFNTLLASAKSISAYSDPLLSFEKDIASQITELKPEKDRRDGVLNKLMGDYVNVKEKFLKKDFIPDANSTLRLTYGYVRGYWPADASYMRPYTTIKGILEKGTSGNPEFDYPAQIRALWEAKDFGPFAKKDLKDVPVAFLYNMDTTGGNSGSPVMNAQGELIGVNFDRAYGATINDYAWNESYSRSIGVDIRYVLWVAAKIDKANFLLKEIGVKI</sequence>
<dbReference type="PANTHER" id="PTHR38469:SF1">
    <property type="entry name" value="PERIPLASMIC PEPTIDASE SUBFAMILY S1B"/>
    <property type="match status" value="1"/>
</dbReference>
<evidence type="ECO:0000256" key="4">
    <source>
        <dbReference type="ARBA" id="ARBA00022729"/>
    </source>
</evidence>
<dbReference type="Gene3D" id="2.40.10.10">
    <property type="entry name" value="Trypsin-like serine proteases"/>
    <property type="match status" value="1"/>
</dbReference>
<dbReference type="RefSeq" id="WP_131608662.1">
    <property type="nucleotide sequence ID" value="NZ_SJSM01000004.1"/>
</dbReference>
<evidence type="ECO:0000256" key="2">
    <source>
        <dbReference type="ARBA" id="ARBA00022438"/>
    </source>
</evidence>
<dbReference type="GO" id="GO:0006508">
    <property type="term" value="P:proteolysis"/>
    <property type="evidence" value="ECO:0007669"/>
    <property type="project" value="UniProtKB-KW"/>
</dbReference>
<keyword evidence="2 7" id="KW-0031">Aminopeptidase</keyword>
<dbReference type="InterPro" id="IPR019500">
    <property type="entry name" value="Pep_S46"/>
</dbReference>
<keyword evidence="6 7" id="KW-0720">Serine protease</keyword>
<dbReference type="GO" id="GO:0043171">
    <property type="term" value="P:peptide catabolic process"/>
    <property type="evidence" value="ECO:0007669"/>
    <property type="project" value="UniProtKB-UniRule"/>
</dbReference>
<evidence type="ECO:0000256" key="7">
    <source>
        <dbReference type="RuleBase" id="RU366067"/>
    </source>
</evidence>
<comment type="function">
    <text evidence="7">Catalyzes the removal of dipeptides from the N-terminus of oligopeptides.</text>
</comment>
<dbReference type="Proteomes" id="UP000291117">
    <property type="component" value="Unassembled WGS sequence"/>
</dbReference>
<comment type="similarity">
    <text evidence="1 7">Belongs to the peptidase S46 family.</text>
</comment>
<keyword evidence="4" id="KW-0732">Signal</keyword>
<evidence type="ECO:0000256" key="1">
    <source>
        <dbReference type="ARBA" id="ARBA00010491"/>
    </source>
</evidence>
<reference evidence="8 9" key="1">
    <citation type="submission" date="2019-02" db="EMBL/GenBank/DDBJ databases">
        <title>Pedobacter sp. RP-3-8 sp. nov., isolated from Arctic soil.</title>
        <authorList>
            <person name="Dahal R.H."/>
        </authorList>
    </citation>
    <scope>NUCLEOTIDE SEQUENCE [LARGE SCALE GENOMIC DNA]</scope>
    <source>
        <strain evidence="8 9">RP-3-8</strain>
    </source>
</reference>
<name>A0A4R0NAH0_9SPHI</name>
<keyword evidence="5 7" id="KW-0378">Hydrolase</keyword>
<keyword evidence="9" id="KW-1185">Reference proteome</keyword>
<evidence type="ECO:0000313" key="9">
    <source>
        <dbReference type="Proteomes" id="UP000291117"/>
    </source>
</evidence>
<evidence type="ECO:0000313" key="8">
    <source>
        <dbReference type="EMBL" id="TCC97249.1"/>
    </source>
</evidence>
<evidence type="ECO:0000256" key="5">
    <source>
        <dbReference type="ARBA" id="ARBA00022801"/>
    </source>
</evidence>
<dbReference type="GO" id="GO:0008239">
    <property type="term" value="F:dipeptidyl-peptidase activity"/>
    <property type="evidence" value="ECO:0007669"/>
    <property type="project" value="UniProtKB-UniRule"/>
</dbReference>
<dbReference type="EC" id="3.4.14.-" evidence="7"/>
<protein>
    <recommendedName>
        <fullName evidence="7">Dipeptidyl-peptidase</fullName>
        <ecNumber evidence="7">3.4.14.-</ecNumber>
    </recommendedName>
</protein>
<comment type="caution">
    <text evidence="8">The sequence shown here is derived from an EMBL/GenBank/DDBJ whole genome shotgun (WGS) entry which is preliminary data.</text>
</comment>
<evidence type="ECO:0000256" key="6">
    <source>
        <dbReference type="ARBA" id="ARBA00022825"/>
    </source>
</evidence>
<dbReference type="SUPFAM" id="SSF50494">
    <property type="entry name" value="Trypsin-like serine proteases"/>
    <property type="match status" value="1"/>
</dbReference>
<dbReference type="EMBL" id="SJSM01000004">
    <property type="protein sequence ID" value="TCC97249.1"/>
    <property type="molecule type" value="Genomic_DNA"/>
</dbReference>
<proteinExistence type="inferred from homology"/>
<dbReference type="OrthoDB" id="9805367at2"/>
<dbReference type="InterPro" id="IPR009003">
    <property type="entry name" value="Peptidase_S1_PA"/>
</dbReference>
<gene>
    <name evidence="8" type="ORF">EZ444_10390</name>
</gene>
<dbReference type="Pfam" id="PF10459">
    <property type="entry name" value="Peptidase_S46"/>
    <property type="match status" value="1"/>
</dbReference>
<dbReference type="GO" id="GO:0070009">
    <property type="term" value="F:serine-type aminopeptidase activity"/>
    <property type="evidence" value="ECO:0007669"/>
    <property type="project" value="UniProtKB-UniRule"/>
</dbReference>
<keyword evidence="3 7" id="KW-0645">Protease</keyword>